<dbReference type="SUPFAM" id="SSF53300">
    <property type="entry name" value="vWA-like"/>
    <property type="match status" value="1"/>
</dbReference>
<name>A0A2S6IGS9_9ACTN</name>
<evidence type="ECO:0000256" key="1">
    <source>
        <dbReference type="SAM" id="MobiDB-lite"/>
    </source>
</evidence>
<keyword evidence="5" id="KW-1185">Reference proteome</keyword>
<feature type="region of interest" description="Disordered" evidence="1">
    <location>
        <begin position="462"/>
        <end position="512"/>
    </location>
</feature>
<proteinExistence type="predicted"/>
<dbReference type="Proteomes" id="UP000239485">
    <property type="component" value="Unassembled WGS sequence"/>
</dbReference>
<sequence length="739" mass="77383">MNRRERGGQRTPGRGGGAAAGESLEERAALRLAAGRARACDLMPYLSDALYAVKAVPTTAIPTAGIDPRWRMHYNPEFVLTLDVAEVVGVWLHEVGHPLRGHHERFEALAEPQERHPLFNQAGDCAINDDLRAAGIRLPALKAWYPERVPGAGPGMTAEQIYRLLVAGPAGRRLAAASPSLLLLPAALRHDHGVPTRVLGHTREAFLTGLASVVLRGPDGAARTGEGGSPATGPVTVHDERTVSFDLRVRLPAGEHTVEVTCGGTGASAVLEVTAPTIALRPDHLPRRRGEREKVVVAGRETRFTAASVVEVLDAGGAPGAAPGVVPGVVSNVAHVSATYLTFDLGPVPDGAYLVRVGDGGEVVQAVLPVGLPHLDLSPGRLPSGYAVPAPVALVGDDVTLDATSTVDLLDPAAGTAPLAGATGRPTVAGPGVLNVELTRSLPDGRYLVVVTTAGERAVATLTVGADRPEGTAPLPATAGHDDCGSGAGGPRRPWEGDSGGRDAAGNDDGSVDAGRAELIRRQTAQNVLEHARSRGSVPAGLQRWAESTLTPVVDWRRELASVTRRVSAHVAGMRDYSYARPSRRSSSTPGVVLPAMRQPRPPRAAEVVDTSASVTDEMLSRVHAETEAIIRRCHGAGVQVIACDAAAGRARLVRRMRDLTMVGGGGTDMRVGIAAAAALRPRVDLVIVATDGDTPWPEDPPPENPDATYVALLLDGDREGVPRWMRRIVVERDGPDGR</sequence>
<accession>A0A2S6IGS9</accession>
<protein>
    <submittedName>
        <fullName evidence="4">Putative metallopeptidase-like protein</fullName>
    </submittedName>
</protein>
<feature type="region of interest" description="Disordered" evidence="1">
    <location>
        <begin position="1"/>
        <end position="22"/>
    </location>
</feature>
<feature type="domain" description="VWA-like" evidence="2">
    <location>
        <begin position="608"/>
        <end position="706"/>
    </location>
</feature>
<comment type="caution">
    <text evidence="4">The sequence shown here is derived from an EMBL/GenBank/DDBJ whole genome shotgun (WGS) entry which is preliminary data.</text>
</comment>
<dbReference type="PANTHER" id="PTHR38730:SF1">
    <property type="entry name" value="SLL7028 PROTEIN"/>
    <property type="match status" value="1"/>
</dbReference>
<reference evidence="4 5" key="1">
    <citation type="submission" date="2018-02" db="EMBL/GenBank/DDBJ databases">
        <title>Genomic Encyclopedia of Archaeal and Bacterial Type Strains, Phase II (KMG-II): from individual species to whole genera.</title>
        <authorList>
            <person name="Goeker M."/>
        </authorList>
    </citation>
    <scope>NUCLEOTIDE SEQUENCE [LARGE SCALE GENOMIC DNA]</scope>
    <source>
        <strain evidence="4 5">DSM 22857</strain>
    </source>
</reference>
<organism evidence="4 5">
    <name type="scientific">Kineococcus xinjiangensis</name>
    <dbReference type="NCBI Taxonomy" id="512762"/>
    <lineage>
        <taxon>Bacteria</taxon>
        <taxon>Bacillati</taxon>
        <taxon>Actinomycetota</taxon>
        <taxon>Actinomycetes</taxon>
        <taxon>Kineosporiales</taxon>
        <taxon>Kineosporiaceae</taxon>
        <taxon>Kineococcus</taxon>
    </lineage>
</organism>
<feature type="region of interest" description="Disordered" evidence="1">
    <location>
        <begin position="580"/>
        <end position="602"/>
    </location>
</feature>
<gene>
    <name evidence="4" type="ORF">CLV92_11014</name>
</gene>
<dbReference type="PANTHER" id="PTHR38730">
    <property type="entry name" value="SLL7028 PROTEIN"/>
    <property type="match status" value="1"/>
</dbReference>
<evidence type="ECO:0000259" key="2">
    <source>
        <dbReference type="Pfam" id="PF09967"/>
    </source>
</evidence>
<evidence type="ECO:0000313" key="4">
    <source>
        <dbReference type="EMBL" id="PPK93386.1"/>
    </source>
</evidence>
<dbReference type="InterPro" id="IPR018698">
    <property type="entry name" value="VWA-like_dom"/>
</dbReference>
<evidence type="ECO:0000313" key="5">
    <source>
        <dbReference type="Proteomes" id="UP000239485"/>
    </source>
</evidence>
<feature type="domain" description="Putative metallopeptidase" evidence="3">
    <location>
        <begin position="32"/>
        <end position="226"/>
    </location>
</feature>
<evidence type="ECO:0000259" key="3">
    <source>
        <dbReference type="Pfam" id="PF13203"/>
    </source>
</evidence>
<dbReference type="Pfam" id="PF13203">
    <property type="entry name" value="DUF2201_N"/>
    <property type="match status" value="2"/>
</dbReference>
<dbReference type="RefSeq" id="WP_104433607.1">
    <property type="nucleotide sequence ID" value="NZ_PTJD01000010.1"/>
</dbReference>
<feature type="domain" description="Putative metallopeptidase" evidence="3">
    <location>
        <begin position="482"/>
        <end position="597"/>
    </location>
</feature>
<dbReference type="InterPro" id="IPR025154">
    <property type="entry name" value="Put_metallopeptidase_dom"/>
</dbReference>
<dbReference type="AlphaFoldDB" id="A0A2S6IGS9"/>
<dbReference type="EMBL" id="PTJD01000010">
    <property type="protein sequence ID" value="PPK93386.1"/>
    <property type="molecule type" value="Genomic_DNA"/>
</dbReference>
<dbReference type="Pfam" id="PF09967">
    <property type="entry name" value="DUF2201"/>
    <property type="match status" value="1"/>
</dbReference>
<dbReference type="InterPro" id="IPR036465">
    <property type="entry name" value="vWFA_dom_sf"/>
</dbReference>
<dbReference type="OrthoDB" id="3837721at2"/>